<dbReference type="Gene3D" id="3.30.420.10">
    <property type="entry name" value="Ribonuclease H-like superfamily/Ribonuclease H"/>
    <property type="match status" value="1"/>
</dbReference>
<dbReference type="InterPro" id="IPR001584">
    <property type="entry name" value="Integrase_cat-core"/>
</dbReference>
<dbReference type="InterPro" id="IPR043502">
    <property type="entry name" value="DNA/RNA_pol_sf"/>
</dbReference>
<evidence type="ECO:0000256" key="5">
    <source>
        <dbReference type="SAM" id="MobiDB-lite"/>
    </source>
</evidence>
<dbReference type="GO" id="GO:0003723">
    <property type="term" value="F:RNA binding"/>
    <property type="evidence" value="ECO:0007669"/>
    <property type="project" value="UniProtKB-KW"/>
</dbReference>
<accession>A0AAD5WTA6</accession>
<dbReference type="InterPro" id="IPR057670">
    <property type="entry name" value="SH3_retrovirus"/>
</dbReference>
<keyword evidence="8" id="KW-1185">Reference proteome</keyword>
<keyword evidence="3" id="KW-0694">RNA-binding</keyword>
<dbReference type="Proteomes" id="UP001201980">
    <property type="component" value="Unassembled WGS sequence"/>
</dbReference>
<evidence type="ECO:0000256" key="4">
    <source>
        <dbReference type="ARBA" id="ARBA00023128"/>
    </source>
</evidence>
<dbReference type="SUPFAM" id="SSF53098">
    <property type="entry name" value="Ribonuclease H-like"/>
    <property type="match status" value="1"/>
</dbReference>
<keyword evidence="2" id="KW-0645">Protease</keyword>
<feature type="region of interest" description="Disordered" evidence="5">
    <location>
        <begin position="1143"/>
        <end position="1224"/>
    </location>
</feature>
<feature type="compositionally biased region" description="Acidic residues" evidence="5">
    <location>
        <begin position="1146"/>
        <end position="1155"/>
    </location>
</feature>
<feature type="region of interest" description="Disordered" evidence="5">
    <location>
        <begin position="662"/>
        <end position="683"/>
    </location>
</feature>
<evidence type="ECO:0000256" key="3">
    <source>
        <dbReference type="ARBA" id="ARBA00022884"/>
    </source>
</evidence>
<dbReference type="GO" id="GO:0004190">
    <property type="term" value="F:aspartic-type endopeptidase activity"/>
    <property type="evidence" value="ECO:0007669"/>
    <property type="project" value="UniProtKB-KW"/>
</dbReference>
<dbReference type="Gene3D" id="3.10.10.10">
    <property type="entry name" value="HIV Type 1 Reverse Transcriptase, subunit A, domain 1"/>
    <property type="match status" value="1"/>
</dbReference>
<evidence type="ECO:0000313" key="8">
    <source>
        <dbReference type="Proteomes" id="UP001201980"/>
    </source>
</evidence>
<dbReference type="CDD" id="cd09272">
    <property type="entry name" value="RNase_HI_RT_Ty1"/>
    <property type="match status" value="1"/>
</dbReference>
<sequence length="1756" mass="198244">MPGDRITFSNTITRLVGLVGKLIGSITNPHKRSSKTRVLSAFQVTGTVQNQGIKHPVSIGFDTQAEADLVSIDFVRRLRLRDTSRRHPGVALIAANQLPIQMYGTYTLRLQLTDRHGKTLTTLRTYIAIQRDPGEPEILLGMPGLATSHIIIDTAQRQWEYYSNPQIKRISSARLRRLLQQKPSLQVYAITSTNPLIQSATLSSGTLPRHLVQGFADVFTAGNADQLPPHRGVDHAIGLQPGKEPPYGPIYPLSPGELKVLRQYLEEYLSKGFIRESTSPAGSPILFVSKKDGTLRLCVDYRGLNEVIIKNRYPLPLINEIMDRVSGATVFSKIDLKDAYYWTGFHDTLVEILSTRTSERHSLSVLTNPVIKPTVLSTSSKRRADLYSLYDDTTDQSTLLIKLVSINVQGLYYQRDQHHRLRRLEAAGWKDEDSVASLFTYLDTVVNNASANDIWTIWRDLLATDASQYTSFKTWFTEFNTKFDIVNARYKQHDWAYAKLDEEWSPNDATKQKEWRTKLSERFSMIASAAEINNKANVKTAKPSESKKDKGNTKKERDRGNKCIRSYCKNNSIPHPPDKCWIVDPSLIANADMCAKFEALHRKYYGGNKPAELPASPAISTAGDLFDATPRYPANSVRFVGRTRRIKIKNVIYKRANTVQINDASDDNDSSAHDSDPDDERDDALLGDSGAGLNLFNNKAWFIKLSTKIVECQTATDDTFRTEGVGIARVVQDGRELIIREAFYAPRVSGNLLSLGYLHRCDIYVDGANKRLVYGPSGRTVLYFDWKGDVISIPYTMKGDVVGPTKVGLVSVRAARQSDFTKDNSIDYMTMHCRLMHASVDRVFATYDCSGIKIKETMAEARRICCDAFLHALNRVHWDFIDFGKYDHGTGIRYILYAIDAATGFHWVIPVTVRANVHLHIGQWIRDIKAISGGRKPLVFQFDNATEFLASVTADVLAAESITLQTNAPNIHEQSGKIERAHRTIIEACRTTLIELGLPEQIWVELMRASAYITNLIPRKGEEQGPMARLYSELNIPHKHYIRHLRTFGCKAFVLQKNIPRGDKMRPRAALGRLVGYEGRWGNIFRIWDPQRNKVIRVRDVTFDDSILTADERREVQDLDVVELDDEPIEVPDDDDTVIISHEAEGCENQDDDTVDTGLDLPHHEPKAESLPDVHKGDDPVPRLPADYDKPQSEKPHAEKQTKKPRKSRMQAEIENSDGWVESQPTRGRRRIAFVPKLADPDEWYQGTQIRVLAVAKPRPTARGMPANYKQALKRADFETVLLPAMQREYDSLLEKKAYALVPRPADAYILPAKWVFDEKQTPDGETFVKARWVVCGNFEIGAVQKDDVYAATSTTTTLRLFLMIVAVLDLECYQSDVKTAFLNATVRRAVYVDQPQHFDDGTGRVALLNQALYGLPNGSIELLLLYVDDLLYASGSPEGIDNIKDELDKCWLMKHLGNPQVFLGFEIIRDRATKRIFLHQRKYIERVLSERSNGGTYHGVNTPWPPKLKITHDWREKVHEDKLEDWRKVVGENIWISCGTRPDITFTAQKLAQANSTGPSDAHVKVAKHLDRYLWKTRHWGITIGGHTDDTKTFLLKAASDAAFADDLETRRSTAGHVVMANGTVILWRSRLQELITTSTTESEFINLTPTGVNLLWLSHLLNEIGIDIAQHVIMTDSENAMSLVINPLRQGRTRYIDLRYKWAAERVAAGDFSLEQVGTNDMPADGLTKALENTKHAQFCKLIGVGPFEAYRDV</sequence>
<dbReference type="Pfam" id="PF22936">
    <property type="entry name" value="Pol_BBD"/>
    <property type="match status" value="1"/>
</dbReference>
<feature type="region of interest" description="Disordered" evidence="5">
    <location>
        <begin position="536"/>
        <end position="559"/>
    </location>
</feature>
<dbReference type="GO" id="GO:0015074">
    <property type="term" value="P:DNA integration"/>
    <property type="evidence" value="ECO:0007669"/>
    <property type="project" value="InterPro"/>
</dbReference>
<evidence type="ECO:0000313" key="7">
    <source>
        <dbReference type="EMBL" id="KAJ2903487.1"/>
    </source>
</evidence>
<evidence type="ECO:0000256" key="2">
    <source>
        <dbReference type="ARBA" id="ARBA00022750"/>
    </source>
</evidence>
<reference evidence="7" key="1">
    <citation type="submission" date="2022-07" db="EMBL/GenBank/DDBJ databases">
        <title>Draft genome sequence of Zalerion maritima ATCC 34329, a (micro)plastics degrading marine fungus.</title>
        <authorList>
            <person name="Paco A."/>
            <person name="Goncalves M.F.M."/>
            <person name="Rocha-Santos T.A.P."/>
            <person name="Alves A."/>
        </authorList>
    </citation>
    <scope>NUCLEOTIDE SEQUENCE</scope>
    <source>
        <strain evidence="7">ATCC 34329</strain>
    </source>
</reference>
<name>A0AAD5WTA6_9PEZI</name>
<feature type="compositionally biased region" description="Basic and acidic residues" evidence="5">
    <location>
        <begin position="542"/>
        <end position="559"/>
    </location>
</feature>
<dbReference type="InterPro" id="IPR032567">
    <property type="entry name" value="RTL1-rel"/>
</dbReference>
<keyword evidence="2" id="KW-0064">Aspartyl protease</keyword>
<evidence type="ECO:0000256" key="1">
    <source>
        <dbReference type="ARBA" id="ARBA00004173"/>
    </source>
</evidence>
<dbReference type="Pfam" id="PF07727">
    <property type="entry name" value="RVT_2"/>
    <property type="match status" value="2"/>
</dbReference>
<gene>
    <name evidence="7" type="ORF">MKZ38_009886</name>
</gene>
<dbReference type="InterPro" id="IPR054722">
    <property type="entry name" value="PolX-like_BBD"/>
</dbReference>
<dbReference type="SUPFAM" id="SSF56672">
    <property type="entry name" value="DNA/RNA polymerases"/>
    <property type="match status" value="1"/>
</dbReference>
<dbReference type="InterPro" id="IPR013103">
    <property type="entry name" value="RVT_2"/>
</dbReference>
<dbReference type="InterPro" id="IPR012337">
    <property type="entry name" value="RNaseH-like_sf"/>
</dbReference>
<dbReference type="GO" id="GO:0005634">
    <property type="term" value="C:nucleus"/>
    <property type="evidence" value="ECO:0007669"/>
    <property type="project" value="UniProtKB-ARBA"/>
</dbReference>
<dbReference type="PANTHER" id="PTHR15503:SF22">
    <property type="entry name" value="TRANSPOSON TY3-I GAG POLYPROTEIN"/>
    <property type="match status" value="1"/>
</dbReference>
<keyword evidence="2" id="KW-0378">Hydrolase</keyword>
<dbReference type="GO" id="GO:0005739">
    <property type="term" value="C:mitochondrion"/>
    <property type="evidence" value="ECO:0007669"/>
    <property type="project" value="UniProtKB-SubCell"/>
</dbReference>
<dbReference type="EMBL" id="JAKWBI020000080">
    <property type="protein sequence ID" value="KAJ2903487.1"/>
    <property type="molecule type" value="Genomic_DNA"/>
</dbReference>
<dbReference type="PROSITE" id="PS50994">
    <property type="entry name" value="INTEGRASE"/>
    <property type="match status" value="1"/>
</dbReference>
<comment type="caution">
    <text evidence="7">The sequence shown here is derived from an EMBL/GenBank/DDBJ whole genome shotgun (WGS) entry which is preliminary data.</text>
</comment>
<dbReference type="PANTHER" id="PTHR15503">
    <property type="entry name" value="LDOC1 RELATED"/>
    <property type="match status" value="1"/>
</dbReference>
<comment type="subcellular location">
    <subcellularLocation>
        <location evidence="1">Mitochondrion</location>
    </subcellularLocation>
</comment>
<keyword evidence="4" id="KW-0496">Mitochondrion</keyword>
<protein>
    <recommendedName>
        <fullName evidence="6">Integrase catalytic domain-containing protein</fullName>
    </recommendedName>
</protein>
<proteinExistence type="predicted"/>
<dbReference type="InterPro" id="IPR036397">
    <property type="entry name" value="RNaseH_sf"/>
</dbReference>
<dbReference type="Pfam" id="PF25597">
    <property type="entry name" value="SH3_retrovirus"/>
    <property type="match status" value="1"/>
</dbReference>
<organism evidence="7 8">
    <name type="scientific">Zalerion maritima</name>
    <dbReference type="NCBI Taxonomy" id="339359"/>
    <lineage>
        <taxon>Eukaryota</taxon>
        <taxon>Fungi</taxon>
        <taxon>Dikarya</taxon>
        <taxon>Ascomycota</taxon>
        <taxon>Pezizomycotina</taxon>
        <taxon>Sordariomycetes</taxon>
        <taxon>Lulworthiomycetidae</taxon>
        <taxon>Lulworthiales</taxon>
        <taxon>Lulworthiaceae</taxon>
        <taxon>Zalerion</taxon>
    </lineage>
</organism>
<dbReference type="CDD" id="cd01647">
    <property type="entry name" value="RT_LTR"/>
    <property type="match status" value="1"/>
</dbReference>
<feature type="domain" description="Integrase catalytic" evidence="6">
    <location>
        <begin position="867"/>
        <end position="1034"/>
    </location>
</feature>
<evidence type="ECO:0000259" key="6">
    <source>
        <dbReference type="PROSITE" id="PS50994"/>
    </source>
</evidence>
<feature type="compositionally biased region" description="Basic and acidic residues" evidence="5">
    <location>
        <begin position="1161"/>
        <end position="1202"/>
    </location>
</feature>